<dbReference type="InterPro" id="IPR011006">
    <property type="entry name" value="CheY-like_superfamily"/>
</dbReference>
<gene>
    <name evidence="10" type="ORF">IQ249_10335</name>
</gene>
<dbReference type="Pfam" id="PF00072">
    <property type="entry name" value="Response_reg"/>
    <property type="match status" value="1"/>
</dbReference>
<evidence type="ECO:0000256" key="4">
    <source>
        <dbReference type="ARBA" id="ARBA00022777"/>
    </source>
</evidence>
<keyword evidence="4 10" id="KW-0808">Transferase</keyword>
<dbReference type="InterPro" id="IPR005467">
    <property type="entry name" value="His_kinase_dom"/>
</dbReference>
<accession>A0A8J7DWD2</accession>
<dbReference type="CDD" id="cd19920">
    <property type="entry name" value="REC_PA4781-like"/>
    <property type="match status" value="1"/>
</dbReference>
<dbReference type="SUPFAM" id="SSF47384">
    <property type="entry name" value="Homodimeric domain of signal transducing histidine kinase"/>
    <property type="match status" value="1"/>
</dbReference>
<keyword evidence="11" id="KW-1185">Reference proteome</keyword>
<dbReference type="InterPro" id="IPR036890">
    <property type="entry name" value="HATPase_C_sf"/>
</dbReference>
<dbReference type="SMART" id="SM00387">
    <property type="entry name" value="HATPase_c"/>
    <property type="match status" value="1"/>
</dbReference>
<evidence type="ECO:0000259" key="8">
    <source>
        <dbReference type="PROSITE" id="PS50109"/>
    </source>
</evidence>
<dbReference type="PROSITE" id="PS50110">
    <property type="entry name" value="RESPONSE_REGULATORY"/>
    <property type="match status" value="1"/>
</dbReference>
<dbReference type="PROSITE" id="PS50109">
    <property type="entry name" value="HIS_KIN"/>
    <property type="match status" value="1"/>
</dbReference>
<feature type="domain" description="Response regulatory" evidence="9">
    <location>
        <begin position="11"/>
        <end position="127"/>
    </location>
</feature>
<protein>
    <recommendedName>
        <fullName evidence="2">histidine kinase</fullName>
        <ecNumber evidence="2">2.7.13.3</ecNumber>
    </recommendedName>
</protein>
<feature type="modified residue" description="4-aspartylphosphate" evidence="6">
    <location>
        <position position="60"/>
    </location>
</feature>
<dbReference type="CDD" id="cd00082">
    <property type="entry name" value="HisKA"/>
    <property type="match status" value="1"/>
</dbReference>
<dbReference type="PANTHER" id="PTHR43065">
    <property type="entry name" value="SENSOR HISTIDINE KINASE"/>
    <property type="match status" value="1"/>
</dbReference>
<dbReference type="Proteomes" id="UP000654482">
    <property type="component" value="Unassembled WGS sequence"/>
</dbReference>
<evidence type="ECO:0000256" key="5">
    <source>
        <dbReference type="ARBA" id="ARBA00023012"/>
    </source>
</evidence>
<evidence type="ECO:0000256" key="6">
    <source>
        <dbReference type="PROSITE-ProRule" id="PRU00169"/>
    </source>
</evidence>
<dbReference type="Gene3D" id="1.10.287.130">
    <property type="match status" value="1"/>
</dbReference>
<dbReference type="InterPro" id="IPR004358">
    <property type="entry name" value="Sig_transdc_His_kin-like_C"/>
</dbReference>
<organism evidence="10 11">
    <name type="scientific">Lusitaniella coriacea LEGE 07157</name>
    <dbReference type="NCBI Taxonomy" id="945747"/>
    <lineage>
        <taxon>Bacteria</taxon>
        <taxon>Bacillati</taxon>
        <taxon>Cyanobacteriota</taxon>
        <taxon>Cyanophyceae</taxon>
        <taxon>Spirulinales</taxon>
        <taxon>Lusitaniellaceae</taxon>
        <taxon>Lusitaniella</taxon>
    </lineage>
</organism>
<evidence type="ECO:0000259" key="9">
    <source>
        <dbReference type="PROSITE" id="PS50110"/>
    </source>
</evidence>
<evidence type="ECO:0000256" key="7">
    <source>
        <dbReference type="SAM" id="Coils"/>
    </source>
</evidence>
<evidence type="ECO:0000313" key="10">
    <source>
        <dbReference type="EMBL" id="MBE9116294.1"/>
    </source>
</evidence>
<dbReference type="Pfam" id="PF02518">
    <property type="entry name" value="HATPase_c"/>
    <property type="match status" value="1"/>
</dbReference>
<evidence type="ECO:0000313" key="11">
    <source>
        <dbReference type="Proteomes" id="UP000654482"/>
    </source>
</evidence>
<dbReference type="SUPFAM" id="SSF55874">
    <property type="entry name" value="ATPase domain of HSP90 chaperone/DNA topoisomerase II/histidine kinase"/>
    <property type="match status" value="1"/>
</dbReference>
<dbReference type="EC" id="2.7.13.3" evidence="2"/>
<dbReference type="PRINTS" id="PR00344">
    <property type="entry name" value="BCTRLSENSOR"/>
</dbReference>
<comment type="caution">
    <text evidence="10">The sequence shown here is derived from an EMBL/GenBank/DDBJ whole genome shotgun (WGS) entry which is preliminary data.</text>
</comment>
<keyword evidence="3 6" id="KW-0597">Phosphoprotein</keyword>
<evidence type="ECO:0000256" key="3">
    <source>
        <dbReference type="ARBA" id="ARBA00022553"/>
    </source>
</evidence>
<evidence type="ECO:0000256" key="2">
    <source>
        <dbReference type="ARBA" id="ARBA00012438"/>
    </source>
</evidence>
<evidence type="ECO:0000256" key="1">
    <source>
        <dbReference type="ARBA" id="ARBA00000085"/>
    </source>
</evidence>
<dbReference type="InterPro" id="IPR003594">
    <property type="entry name" value="HATPase_dom"/>
</dbReference>
<name>A0A8J7DWD2_9CYAN</name>
<dbReference type="RefSeq" id="WP_194029390.1">
    <property type="nucleotide sequence ID" value="NZ_JADEWZ010000013.1"/>
</dbReference>
<proteinExistence type="predicted"/>
<dbReference type="InterPro" id="IPR001789">
    <property type="entry name" value="Sig_transdc_resp-reg_receiver"/>
</dbReference>
<dbReference type="InterPro" id="IPR036097">
    <property type="entry name" value="HisK_dim/P_sf"/>
</dbReference>
<dbReference type="PANTHER" id="PTHR43065:SF50">
    <property type="entry name" value="HISTIDINE KINASE"/>
    <property type="match status" value="1"/>
</dbReference>
<dbReference type="SMART" id="SM00448">
    <property type="entry name" value="REC"/>
    <property type="match status" value="1"/>
</dbReference>
<dbReference type="SUPFAM" id="SSF52172">
    <property type="entry name" value="CheY-like"/>
    <property type="match status" value="1"/>
</dbReference>
<keyword evidence="4 10" id="KW-0418">Kinase</keyword>
<feature type="domain" description="Histidine kinase" evidence="8">
    <location>
        <begin position="190"/>
        <end position="449"/>
    </location>
</feature>
<dbReference type="EMBL" id="JADEWZ010000013">
    <property type="protein sequence ID" value="MBE9116294.1"/>
    <property type="molecule type" value="Genomic_DNA"/>
</dbReference>
<comment type="catalytic activity">
    <reaction evidence="1">
        <text>ATP + protein L-histidine = ADP + protein N-phospho-L-histidine.</text>
        <dbReference type="EC" id="2.7.13.3"/>
    </reaction>
</comment>
<keyword evidence="7" id="KW-0175">Coiled coil</keyword>
<sequence>MERAQDNSSGIIAVIDDTPANLHLLASLLGHQGYQVRPFPSGKLALTGFQQTLPDLILLDIQMPQMDGYEVCEVLKSDERTKDIPVIFISALNEVIDKVRAFEVGGVDYITKPFQAEEVFARVATHLQLYSFKRMLQQKNSSQAQQLAEQNLKLQQMNQELKCQYEQVKQAQLQLVQNEKMATLGQLVAGIAHEINNPVNFIAGNLTHASEYIQDILDYLKLYEECYPQPTEEIQERAEDIDLEFLIEDLPKMIDSMRLGTERIGSISTSLRTFSRADTQSLVQANIEDGIDSTLLILKHRLKANDNRPEIEILKNYGGLPEVKCYPGQINQVFMNILANAIDALDDASQGLSYEEIEANPKQIIIHTTVTTDGQTALVKMRDNGTGMPEGVKERIFEQSFTTKGVGKGTGLGLAIARQIVEEKHGGQLLCFSETGQGTEFVLEIPLQS</sequence>
<dbReference type="InterPro" id="IPR003661">
    <property type="entry name" value="HisK_dim/P_dom"/>
</dbReference>
<dbReference type="GO" id="GO:0000155">
    <property type="term" value="F:phosphorelay sensor kinase activity"/>
    <property type="evidence" value="ECO:0007669"/>
    <property type="project" value="InterPro"/>
</dbReference>
<dbReference type="Gene3D" id="3.40.50.2300">
    <property type="match status" value="1"/>
</dbReference>
<dbReference type="AlphaFoldDB" id="A0A8J7DWD2"/>
<feature type="coiled-coil region" evidence="7">
    <location>
        <begin position="140"/>
        <end position="174"/>
    </location>
</feature>
<keyword evidence="5" id="KW-0902">Two-component regulatory system</keyword>
<dbReference type="Gene3D" id="3.30.565.10">
    <property type="entry name" value="Histidine kinase-like ATPase, C-terminal domain"/>
    <property type="match status" value="1"/>
</dbReference>
<reference evidence="10" key="1">
    <citation type="submission" date="2020-10" db="EMBL/GenBank/DDBJ databases">
        <authorList>
            <person name="Castelo-Branco R."/>
            <person name="Eusebio N."/>
            <person name="Adriana R."/>
            <person name="Vieira A."/>
            <person name="Brugerolle De Fraissinette N."/>
            <person name="Rezende De Castro R."/>
            <person name="Schneider M.P."/>
            <person name="Vasconcelos V."/>
            <person name="Leao P.N."/>
        </authorList>
    </citation>
    <scope>NUCLEOTIDE SEQUENCE</scope>
    <source>
        <strain evidence="10">LEGE 07157</strain>
    </source>
</reference>